<evidence type="ECO:0000259" key="6">
    <source>
        <dbReference type="PROSITE" id="PS51635"/>
    </source>
</evidence>
<keyword evidence="3 4" id="KW-0443">Lipid metabolism</keyword>
<feature type="transmembrane region" description="Helical" evidence="5">
    <location>
        <begin position="104"/>
        <end position="125"/>
    </location>
</feature>
<evidence type="ECO:0000256" key="5">
    <source>
        <dbReference type="SAM" id="Phobius"/>
    </source>
</evidence>
<feature type="active site" description="Proton acceptor" evidence="4">
    <location>
        <position position="226"/>
    </location>
</feature>
<reference evidence="7" key="1">
    <citation type="submission" date="2019-11" db="EMBL/GenBank/DDBJ databases">
        <authorList>
            <person name="Feng L."/>
        </authorList>
    </citation>
    <scope>NUCLEOTIDE SEQUENCE</scope>
    <source>
        <strain evidence="7">BfaecisLFYP10</strain>
    </source>
</reference>
<sequence>MDAKGNKIGLALSGGGYRAAAYHIGTLRALQKLKILDKVDVISSVSGGSIISAYYLLHKENYQEFEKSISRKLRIGVLHLAIANLFAVLAGIGALIYFVGWWTLLLSLILLWFSNYYILPVSIWIEKQYNWLFFKNATLSDLPQTPAISINTTDVAKGRSFRFSRNKAWGYDYINKDDQLDVFSGENFPLAKAVMASSCVPFAFSPIRIPEKYKRYNHYKCPLLVDGGLYDNQGTYELTESSDKDMHAKYIIVSNAGNTELTDQWITNIPLMLVLTSNILMKRIERMQSRYNMFETDNVKRRIANIALSYEISDRIIIGFVRGIKNGNVSEELYTYHSITKDDAQKIKRFYGSNRIEDKKFIEFIISKVKRSILWDDLEKIKPSSTEIKIAKKVGTNLIGLSPQKIESLIKFAEWMATVQIRLYLPNLLDV</sequence>
<dbReference type="PANTHER" id="PTHR14226:SF78">
    <property type="entry name" value="SLR0060 PROTEIN"/>
    <property type="match status" value="1"/>
</dbReference>
<comment type="caution">
    <text evidence="4">Lacks conserved residue(s) required for the propagation of feature annotation.</text>
</comment>
<dbReference type="GO" id="GO:0016042">
    <property type="term" value="P:lipid catabolic process"/>
    <property type="evidence" value="ECO:0007669"/>
    <property type="project" value="UniProtKB-UniRule"/>
</dbReference>
<feature type="active site" description="Nucleophile" evidence="4">
    <location>
        <position position="46"/>
    </location>
</feature>
<evidence type="ECO:0000256" key="4">
    <source>
        <dbReference type="PROSITE-ProRule" id="PRU01161"/>
    </source>
</evidence>
<evidence type="ECO:0000256" key="3">
    <source>
        <dbReference type="ARBA" id="ARBA00023098"/>
    </source>
</evidence>
<organism evidence="7">
    <name type="scientific">Bacteroides faecis</name>
    <dbReference type="NCBI Taxonomy" id="674529"/>
    <lineage>
        <taxon>Bacteria</taxon>
        <taxon>Pseudomonadati</taxon>
        <taxon>Bacteroidota</taxon>
        <taxon>Bacteroidia</taxon>
        <taxon>Bacteroidales</taxon>
        <taxon>Bacteroidaceae</taxon>
        <taxon>Bacteroides</taxon>
    </lineage>
</organism>
<keyword evidence="1 4" id="KW-0378">Hydrolase</keyword>
<protein>
    <submittedName>
        <fullName evidence="7">Patatin-like phospholipase</fullName>
    </submittedName>
</protein>
<name>A0A6N2T7X3_9BACE</name>
<dbReference type="InterPro" id="IPR002641">
    <property type="entry name" value="PNPLA_dom"/>
</dbReference>
<dbReference type="GO" id="GO:0016787">
    <property type="term" value="F:hydrolase activity"/>
    <property type="evidence" value="ECO:0007669"/>
    <property type="project" value="UniProtKB-UniRule"/>
</dbReference>
<feature type="domain" description="PNPLA" evidence="6">
    <location>
        <begin position="11"/>
        <end position="239"/>
    </location>
</feature>
<dbReference type="Gene3D" id="3.40.1090.10">
    <property type="entry name" value="Cytosolic phospholipase A2 catalytic domain"/>
    <property type="match status" value="2"/>
</dbReference>
<gene>
    <name evidence="7" type="ORF">BFLFYP10_01155</name>
</gene>
<dbReference type="EMBL" id="CACRSZ010000033">
    <property type="protein sequence ID" value="VYT01003.1"/>
    <property type="molecule type" value="Genomic_DNA"/>
</dbReference>
<dbReference type="InterPro" id="IPR016035">
    <property type="entry name" value="Acyl_Trfase/lysoPLipase"/>
</dbReference>
<feature type="transmembrane region" description="Helical" evidence="5">
    <location>
        <begin position="77"/>
        <end position="98"/>
    </location>
</feature>
<keyword evidence="5" id="KW-0812">Transmembrane</keyword>
<dbReference type="RefSeq" id="WP_156729457.1">
    <property type="nucleotide sequence ID" value="NZ_CACRSZ010000033.1"/>
</dbReference>
<keyword evidence="2 4" id="KW-0442">Lipid degradation</keyword>
<feature type="short sequence motif" description="DGA/G" evidence="4">
    <location>
        <begin position="226"/>
        <end position="228"/>
    </location>
</feature>
<evidence type="ECO:0000313" key="7">
    <source>
        <dbReference type="EMBL" id="VYT01003.1"/>
    </source>
</evidence>
<dbReference type="Pfam" id="PF01734">
    <property type="entry name" value="Patatin"/>
    <property type="match status" value="1"/>
</dbReference>
<dbReference type="AlphaFoldDB" id="A0A6N2T7X3"/>
<proteinExistence type="predicted"/>
<dbReference type="InterPro" id="IPR050301">
    <property type="entry name" value="NTE"/>
</dbReference>
<keyword evidence="5" id="KW-1133">Transmembrane helix</keyword>
<evidence type="ECO:0000256" key="1">
    <source>
        <dbReference type="ARBA" id="ARBA00022801"/>
    </source>
</evidence>
<dbReference type="SUPFAM" id="SSF52151">
    <property type="entry name" value="FabD/lysophospholipase-like"/>
    <property type="match status" value="1"/>
</dbReference>
<keyword evidence="5" id="KW-0472">Membrane</keyword>
<dbReference type="PANTHER" id="PTHR14226">
    <property type="entry name" value="NEUROPATHY TARGET ESTERASE/SWISS CHEESE D.MELANOGASTER"/>
    <property type="match status" value="1"/>
</dbReference>
<accession>A0A6N2T7X3</accession>
<dbReference type="PROSITE" id="PS51635">
    <property type="entry name" value="PNPLA"/>
    <property type="match status" value="1"/>
</dbReference>
<evidence type="ECO:0000256" key="2">
    <source>
        <dbReference type="ARBA" id="ARBA00022963"/>
    </source>
</evidence>